<comment type="caution">
    <text evidence="1">The sequence shown here is derived from an EMBL/GenBank/DDBJ whole genome shotgun (WGS) entry which is preliminary data.</text>
</comment>
<protein>
    <submittedName>
        <fullName evidence="1">Uncharacterized protein</fullName>
    </submittedName>
</protein>
<dbReference type="Proteomes" id="UP001430953">
    <property type="component" value="Unassembled WGS sequence"/>
</dbReference>
<sequence length="145" mass="16474">MVIRFSQSRYVKMYHLAANYSSCTIPVFRPAISFENVFNSRYLYTVVYIGYTRISNTARPSVREHLMDSGEIILAEYQMSGKDSPGFGIGRREIATTFTKLQSRDNQCNCGTVTAFFTLSSLSTLSTCLYAQLSFSLRNINNLNR</sequence>
<evidence type="ECO:0000313" key="2">
    <source>
        <dbReference type="Proteomes" id="UP001430953"/>
    </source>
</evidence>
<keyword evidence="2" id="KW-1185">Reference proteome</keyword>
<organism evidence="1 2">
    <name type="scientific">Cardiocondyla obscurior</name>
    <dbReference type="NCBI Taxonomy" id="286306"/>
    <lineage>
        <taxon>Eukaryota</taxon>
        <taxon>Metazoa</taxon>
        <taxon>Ecdysozoa</taxon>
        <taxon>Arthropoda</taxon>
        <taxon>Hexapoda</taxon>
        <taxon>Insecta</taxon>
        <taxon>Pterygota</taxon>
        <taxon>Neoptera</taxon>
        <taxon>Endopterygota</taxon>
        <taxon>Hymenoptera</taxon>
        <taxon>Apocrita</taxon>
        <taxon>Aculeata</taxon>
        <taxon>Formicoidea</taxon>
        <taxon>Formicidae</taxon>
        <taxon>Myrmicinae</taxon>
        <taxon>Cardiocondyla</taxon>
    </lineage>
</organism>
<reference evidence="1 2" key="1">
    <citation type="submission" date="2023-03" db="EMBL/GenBank/DDBJ databases">
        <title>High recombination rates correlate with genetic variation in Cardiocondyla obscurior ants.</title>
        <authorList>
            <person name="Errbii M."/>
        </authorList>
    </citation>
    <scope>NUCLEOTIDE SEQUENCE [LARGE SCALE GENOMIC DNA]</scope>
    <source>
        <strain evidence="1">Alpha-2009</strain>
        <tissue evidence="1">Whole body</tissue>
    </source>
</reference>
<dbReference type="AlphaFoldDB" id="A0AAW2GEL0"/>
<name>A0AAW2GEL0_9HYME</name>
<dbReference type="EMBL" id="JADYXP020000004">
    <property type="protein sequence ID" value="KAL0126008.1"/>
    <property type="molecule type" value="Genomic_DNA"/>
</dbReference>
<evidence type="ECO:0000313" key="1">
    <source>
        <dbReference type="EMBL" id="KAL0126008.1"/>
    </source>
</evidence>
<proteinExistence type="predicted"/>
<accession>A0AAW2GEL0</accession>
<gene>
    <name evidence="1" type="ORF">PUN28_004825</name>
</gene>